<accession>A0A1J5TNR5</accession>
<dbReference type="AlphaFoldDB" id="A0A1J5TNR5"/>
<protein>
    <recommendedName>
        <fullName evidence="1">Glutamine amidotransferase domain-containing protein</fullName>
    </recommendedName>
</protein>
<dbReference type="SUPFAM" id="SSF52317">
    <property type="entry name" value="Class I glutamine amidotransferase-like"/>
    <property type="match status" value="1"/>
</dbReference>
<organism evidence="2 3">
    <name type="scientific">Marine Group III euryarchaeote CG-Epi2</name>
    <dbReference type="NCBI Taxonomy" id="1888996"/>
    <lineage>
        <taxon>Archaea</taxon>
        <taxon>Methanobacteriati</taxon>
        <taxon>Thermoplasmatota</taxon>
        <taxon>Thermoplasmata</taxon>
        <taxon>Candidatus Thermoprofundales</taxon>
    </lineage>
</organism>
<dbReference type="PROSITE" id="PS51273">
    <property type="entry name" value="GATASE_TYPE_1"/>
    <property type="match status" value="1"/>
</dbReference>
<evidence type="ECO:0000259" key="1">
    <source>
        <dbReference type="Pfam" id="PF00117"/>
    </source>
</evidence>
<feature type="domain" description="Glutamine amidotransferase" evidence="1">
    <location>
        <begin position="39"/>
        <end position="168"/>
    </location>
</feature>
<dbReference type="Proteomes" id="UP000183615">
    <property type="component" value="Unassembled WGS sequence"/>
</dbReference>
<reference evidence="2 3" key="1">
    <citation type="submission" date="2016-08" db="EMBL/GenBank/DDBJ databases">
        <title>New Insights into Marine Group III Euryarchaeota, from dark to light.</title>
        <authorList>
            <person name="Haro-Moreno J.M."/>
            <person name="Rodriguez-Valera F."/>
            <person name="Lopez-Garcia P."/>
            <person name="Moreira D."/>
            <person name="Martin-Cuadrado A.B."/>
        </authorList>
    </citation>
    <scope>NUCLEOTIDE SEQUENCE [LARGE SCALE GENOMIC DNA]</scope>
    <source>
        <strain evidence="2">CG-Epi2</strain>
    </source>
</reference>
<dbReference type="InterPro" id="IPR017926">
    <property type="entry name" value="GATASE"/>
</dbReference>
<evidence type="ECO:0000313" key="3">
    <source>
        <dbReference type="Proteomes" id="UP000183615"/>
    </source>
</evidence>
<comment type="caution">
    <text evidence="2">The sequence shown here is derived from an EMBL/GenBank/DDBJ whole genome shotgun (WGS) entry which is preliminary data.</text>
</comment>
<dbReference type="InterPro" id="IPR029062">
    <property type="entry name" value="Class_I_gatase-like"/>
</dbReference>
<dbReference type="Pfam" id="PF00117">
    <property type="entry name" value="GATase"/>
    <property type="match status" value="1"/>
</dbReference>
<evidence type="ECO:0000313" key="2">
    <source>
        <dbReference type="EMBL" id="OIR22575.1"/>
    </source>
</evidence>
<dbReference type="Gene3D" id="3.40.50.880">
    <property type="match status" value="1"/>
</dbReference>
<dbReference type="EMBL" id="MIYZ01000012">
    <property type="protein sequence ID" value="OIR22575.1"/>
    <property type="molecule type" value="Genomic_DNA"/>
</dbReference>
<proteinExistence type="predicted"/>
<gene>
    <name evidence="2" type="ORF">BET99_00910</name>
</gene>
<name>A0A1J5TNR5_9ARCH</name>
<sequence length="178" mass="20328">MSILLVSTCDNKLSEREFTNPISRIIGDNHETLHYTQCTSDNISQFDKIIICGTSLKDTSYIKNFDNFRKLFYDFEGSILGICSGMHIVCSIFGSKIVGNREIGMFEVEVLNKNPLCEKSFQAYNIHNYSVKDLENFTVLAKTDTTPQIVKHNSKDVFGISFHPEVRNENILLNYLLI</sequence>